<accession>K1R8J0</accession>
<dbReference type="SUPFAM" id="SSF47413">
    <property type="entry name" value="lambda repressor-like DNA-binding domains"/>
    <property type="match status" value="1"/>
</dbReference>
<comment type="caution">
    <text evidence="2">The sequence shown here is derived from an EMBL/GenBank/DDBJ whole genome shotgun (WGS) entry which is preliminary data.</text>
</comment>
<dbReference type="Pfam" id="PF13443">
    <property type="entry name" value="HTH_26"/>
    <property type="match status" value="1"/>
</dbReference>
<proteinExistence type="predicted"/>
<dbReference type="InterPro" id="IPR001387">
    <property type="entry name" value="Cro/C1-type_HTH"/>
</dbReference>
<protein>
    <recommendedName>
        <fullName evidence="1">HTH cro/C1-type domain-containing protein</fullName>
    </recommendedName>
</protein>
<organism evidence="2">
    <name type="scientific">human gut metagenome</name>
    <dbReference type="NCBI Taxonomy" id="408170"/>
    <lineage>
        <taxon>unclassified sequences</taxon>
        <taxon>metagenomes</taxon>
        <taxon>organismal metagenomes</taxon>
    </lineage>
</organism>
<sequence length="90" mass="10495">MAIVNIKEIDYETDFGNVKIKLNVLMDKKHISISTMSKLANVKYEIVKKYYYGDNYAFTSEILAKFCYILDCKIDDILVYETSKDYVNQG</sequence>
<name>K1R8J0_9ZZZZ</name>
<feature type="domain" description="HTH cro/C1-type" evidence="1">
    <location>
        <begin position="21"/>
        <end position="82"/>
    </location>
</feature>
<gene>
    <name evidence="2" type="ORF">OBE_16984</name>
</gene>
<reference evidence="2" key="1">
    <citation type="journal article" date="2013" name="Environ. Microbiol.">
        <title>Microbiota from the distal guts of lean and obese adolescents exhibit partial functional redundancy besides clear differences in community structure.</title>
        <authorList>
            <person name="Ferrer M."/>
            <person name="Ruiz A."/>
            <person name="Lanza F."/>
            <person name="Haange S.B."/>
            <person name="Oberbach A."/>
            <person name="Till H."/>
            <person name="Bargiela R."/>
            <person name="Campoy C."/>
            <person name="Segura M.T."/>
            <person name="Richter M."/>
            <person name="von Bergen M."/>
            <person name="Seifert J."/>
            <person name="Suarez A."/>
        </authorList>
    </citation>
    <scope>NUCLEOTIDE SEQUENCE</scope>
</reference>
<dbReference type="GO" id="GO:0003677">
    <property type="term" value="F:DNA binding"/>
    <property type="evidence" value="ECO:0007669"/>
    <property type="project" value="InterPro"/>
</dbReference>
<dbReference type="EMBL" id="AJWZ01011441">
    <property type="protein sequence ID" value="EKC45262.1"/>
    <property type="molecule type" value="Genomic_DNA"/>
</dbReference>
<dbReference type="InterPro" id="IPR010982">
    <property type="entry name" value="Lambda_DNA-bd_dom_sf"/>
</dbReference>
<dbReference type="AlphaFoldDB" id="K1R8J0"/>
<evidence type="ECO:0000259" key="1">
    <source>
        <dbReference type="Pfam" id="PF13443"/>
    </source>
</evidence>
<evidence type="ECO:0000313" key="2">
    <source>
        <dbReference type="EMBL" id="EKC45262.1"/>
    </source>
</evidence>
<dbReference type="Gene3D" id="1.10.260.40">
    <property type="entry name" value="lambda repressor-like DNA-binding domains"/>
    <property type="match status" value="1"/>
</dbReference>